<evidence type="ECO:0000256" key="4">
    <source>
        <dbReference type="PROSITE-ProRule" id="PRU00409"/>
    </source>
</evidence>
<evidence type="ECO:0000256" key="3">
    <source>
        <dbReference type="ARBA" id="ARBA00022840"/>
    </source>
</evidence>
<dbReference type="Pfam" id="PF15632">
    <property type="entry name" value="ATPgrasp_Ter"/>
    <property type="match status" value="1"/>
</dbReference>
<dbReference type="Gene3D" id="3.30.1490.20">
    <property type="entry name" value="ATP-grasp fold, A domain"/>
    <property type="match status" value="1"/>
</dbReference>
<proteinExistence type="predicted"/>
<sequence>MCIESGVVGSPSSIKKPSLLLMASNTPFQYRVLRCAAQAGASVFILGSGRAKFLAWSRYCKDFVLYPRDFGEENSSELVDIINSLSSILDIDYVIPGCGDTTRLLGQIRDRLHSKCFPVPPPSVFDTLNDKGKFVDLCLDLGMPHPSSVLLADPAELRSMYDSGQLHFPLIAKPVDGYGSEGVVKLEGLSADMDLGKIDYSPILLQEFVEGEDVCISLFCVEGVCKHQVVYKRKRGICFIEHDFLSELAQTVARHLNFDGVICFDARLAVNGKRVYLIECNPRFWYNMDFAMVAGVNFVGLGIDQAGNECPVAAMKTFSSPYSFLLKVFTPWQMNAQDVAMLRYWLADPIPFLWIEIGLNLPGLIVGKAKRAARKIKGCLGLLWRWRHGHKITSTRE</sequence>
<dbReference type="EMBL" id="CP104311">
    <property type="protein sequence ID" value="WWF03222.1"/>
    <property type="molecule type" value="Genomic_DNA"/>
</dbReference>
<evidence type="ECO:0000313" key="6">
    <source>
        <dbReference type="EMBL" id="WWF03222.1"/>
    </source>
</evidence>
<keyword evidence="3 4" id="KW-0067">ATP-binding</keyword>
<dbReference type="PROSITE" id="PS50975">
    <property type="entry name" value="ATP_GRASP"/>
    <property type="match status" value="1"/>
</dbReference>
<name>A0ABZ2F7K2_METCP</name>
<feature type="domain" description="ATP-grasp" evidence="5">
    <location>
        <begin position="135"/>
        <end position="307"/>
    </location>
</feature>
<protein>
    <submittedName>
        <fullName evidence="6">ATP-grasp domain-containing protein</fullName>
    </submittedName>
</protein>
<dbReference type="RefSeq" id="WP_198323222.1">
    <property type="nucleotide sequence ID" value="NZ_CP104311.1"/>
</dbReference>
<dbReference type="PANTHER" id="PTHR43585:SF2">
    <property type="entry name" value="ATP-GRASP ENZYME FSQD"/>
    <property type="match status" value="1"/>
</dbReference>
<dbReference type="Gene3D" id="3.30.470.20">
    <property type="entry name" value="ATP-grasp fold, B domain"/>
    <property type="match status" value="1"/>
</dbReference>
<evidence type="ECO:0000259" key="5">
    <source>
        <dbReference type="PROSITE" id="PS50975"/>
    </source>
</evidence>
<evidence type="ECO:0000256" key="2">
    <source>
        <dbReference type="ARBA" id="ARBA00022741"/>
    </source>
</evidence>
<dbReference type="Proteomes" id="UP001359308">
    <property type="component" value="Chromosome"/>
</dbReference>
<dbReference type="InterPro" id="IPR052032">
    <property type="entry name" value="ATP-dep_AA_Ligase"/>
</dbReference>
<dbReference type="InterPro" id="IPR011761">
    <property type="entry name" value="ATP-grasp"/>
</dbReference>
<gene>
    <name evidence="6" type="ORF">N4J17_06280</name>
</gene>
<dbReference type="SUPFAM" id="SSF56059">
    <property type="entry name" value="Glutathione synthetase ATP-binding domain-like"/>
    <property type="match status" value="1"/>
</dbReference>
<evidence type="ECO:0000313" key="7">
    <source>
        <dbReference type="Proteomes" id="UP001359308"/>
    </source>
</evidence>
<dbReference type="InterPro" id="IPR013815">
    <property type="entry name" value="ATP_grasp_subdomain_1"/>
</dbReference>
<evidence type="ECO:0000256" key="1">
    <source>
        <dbReference type="ARBA" id="ARBA00022598"/>
    </source>
</evidence>
<keyword evidence="7" id="KW-1185">Reference proteome</keyword>
<keyword evidence="2 4" id="KW-0547">Nucleotide-binding</keyword>
<dbReference type="PANTHER" id="PTHR43585">
    <property type="entry name" value="FUMIPYRROLE BIOSYNTHESIS PROTEIN C"/>
    <property type="match status" value="1"/>
</dbReference>
<keyword evidence="1" id="KW-0436">Ligase</keyword>
<accession>A0ABZ2F7K2</accession>
<organism evidence="6 7">
    <name type="scientific">Methylococcus capsulatus</name>
    <dbReference type="NCBI Taxonomy" id="414"/>
    <lineage>
        <taxon>Bacteria</taxon>
        <taxon>Pseudomonadati</taxon>
        <taxon>Pseudomonadota</taxon>
        <taxon>Gammaproteobacteria</taxon>
        <taxon>Methylococcales</taxon>
        <taxon>Methylococcaceae</taxon>
        <taxon>Methylococcus</taxon>
    </lineage>
</organism>
<reference evidence="6 7" key="1">
    <citation type="submission" date="2022-09" db="EMBL/GenBank/DDBJ databases">
        <authorList>
            <person name="Giprobiosintez L."/>
        </authorList>
    </citation>
    <scope>NUCLEOTIDE SEQUENCE [LARGE SCALE GENOMIC DNA]</scope>
    <source>
        <strain evidence="7">VKPM-B-12549 (GBS-15)</strain>
    </source>
</reference>